<dbReference type="InterPro" id="IPR036291">
    <property type="entry name" value="NAD(P)-bd_dom_sf"/>
</dbReference>
<accession>A0A168F8C4</accession>
<dbReference type="SUPFAM" id="SSF51735">
    <property type="entry name" value="NAD(P)-binding Rossmann-fold domains"/>
    <property type="match status" value="1"/>
</dbReference>
<gene>
    <name evidence="3" type="ORF">AAL_02160</name>
</gene>
<evidence type="ECO:0000259" key="2">
    <source>
        <dbReference type="Pfam" id="PF13460"/>
    </source>
</evidence>
<comment type="similarity">
    <text evidence="1">Belongs to the avfA family.</text>
</comment>
<keyword evidence="4" id="KW-1185">Reference proteome</keyword>
<dbReference type="AlphaFoldDB" id="A0A168F8C4"/>
<dbReference type="PANTHER" id="PTHR15020">
    <property type="entry name" value="FLAVIN REDUCTASE-RELATED"/>
    <property type="match status" value="1"/>
</dbReference>
<evidence type="ECO:0000256" key="1">
    <source>
        <dbReference type="ARBA" id="ARBA00038376"/>
    </source>
</evidence>
<dbReference type="PANTHER" id="PTHR15020:SF50">
    <property type="entry name" value="UPF0659 PROTEIN YMR090W"/>
    <property type="match status" value="1"/>
</dbReference>
<evidence type="ECO:0000313" key="4">
    <source>
        <dbReference type="Proteomes" id="UP000078544"/>
    </source>
</evidence>
<name>A0A168F8C4_9HYPO</name>
<proteinExistence type="inferred from homology"/>
<feature type="domain" description="NAD(P)-binding" evidence="2">
    <location>
        <begin position="11"/>
        <end position="223"/>
    </location>
</feature>
<dbReference type="InterPro" id="IPR016040">
    <property type="entry name" value="NAD(P)-bd_dom"/>
</dbReference>
<organism evidence="3 4">
    <name type="scientific">Moelleriella libera RCEF 2490</name>
    <dbReference type="NCBI Taxonomy" id="1081109"/>
    <lineage>
        <taxon>Eukaryota</taxon>
        <taxon>Fungi</taxon>
        <taxon>Dikarya</taxon>
        <taxon>Ascomycota</taxon>
        <taxon>Pezizomycotina</taxon>
        <taxon>Sordariomycetes</taxon>
        <taxon>Hypocreomycetidae</taxon>
        <taxon>Hypocreales</taxon>
        <taxon>Clavicipitaceae</taxon>
        <taxon>Moelleriella</taxon>
    </lineage>
</organism>
<dbReference type="Proteomes" id="UP000078544">
    <property type="component" value="Unassembled WGS sequence"/>
</dbReference>
<dbReference type="EMBL" id="AZGY01000003">
    <property type="protein sequence ID" value="KZZ99588.1"/>
    <property type="molecule type" value="Genomic_DNA"/>
</dbReference>
<evidence type="ECO:0000313" key="3">
    <source>
        <dbReference type="EMBL" id="KZZ99588.1"/>
    </source>
</evidence>
<sequence length="264" mass="27927">MSPAHHVLLIGGHGKIAQLLTPLLLKRSWTVTSVIRTQDQAPAIEKLAEDLPGKLNVLVSSVADVSSQERAAAILEDVKPDYVAWSAGAGGKGGPETTYKVDRDAAINFVRAAAAIPSITRFLLVSYGGSRRSGAAWWPAGEWDKYDRDVNHGALATYYQAKIAADQALYETSRQSSTLVGINLRPATLTDDPAGAVELGKTEHVQGKVSRATVAAVADALLAADGVRNSWLDLQDGKEDLVSAVDRVVGEGVDAAEGEPFFGL</sequence>
<dbReference type="Gene3D" id="3.40.50.720">
    <property type="entry name" value="NAD(P)-binding Rossmann-like Domain"/>
    <property type="match status" value="1"/>
</dbReference>
<reference evidence="3 4" key="1">
    <citation type="journal article" date="2016" name="Genome Biol. Evol.">
        <title>Divergent and convergent evolution of fungal pathogenicity.</title>
        <authorList>
            <person name="Shang Y."/>
            <person name="Xiao G."/>
            <person name="Zheng P."/>
            <person name="Cen K."/>
            <person name="Zhan S."/>
            <person name="Wang C."/>
        </authorList>
    </citation>
    <scope>NUCLEOTIDE SEQUENCE [LARGE SCALE GENOMIC DNA]</scope>
    <source>
        <strain evidence="3 4">RCEF 2490</strain>
    </source>
</reference>
<dbReference type="OrthoDB" id="10254604at2759"/>
<comment type="caution">
    <text evidence="3">The sequence shown here is derived from an EMBL/GenBank/DDBJ whole genome shotgun (WGS) entry which is preliminary data.</text>
</comment>
<dbReference type="STRING" id="1081109.A0A168F8C4"/>
<protein>
    <submittedName>
        <fullName evidence="3">NAD dependent epimerase/dehydratase family protein</fullName>
    </submittedName>
</protein>
<dbReference type="Pfam" id="PF13460">
    <property type="entry name" value="NAD_binding_10"/>
    <property type="match status" value="1"/>
</dbReference>